<evidence type="ECO:0000313" key="3">
    <source>
        <dbReference type="Proteomes" id="UP000018141"/>
    </source>
</evidence>
<sequence>MQRFRDFFAKLHMADISAYILLIAAAAAVVVALLPAVSPYSSTSGAVVSKQYSQTALLKQTGSEAASHDMSDRIDNSKTDGRTDPSKTEALKADSSKQFVRNGSETVNILIENYCDALKEGNEEMLAKYTDSTADIDGTYKSIFARYVEDVTDINCYTMNGMLNNTYIVFVTYNVRYYGYSTIIPATMYCYVCTDASGNLYVSNKEPGDDVSSYNEMMYKSTQITDIVAKVAEEHDRKLDEDKELAAFVAGFSQE</sequence>
<protein>
    <submittedName>
        <fullName evidence="2">Uncharacterized protein</fullName>
    </submittedName>
</protein>
<organism evidence="2 3">
    <name type="scientific">Bacteroides pectinophilus CAG:437</name>
    <dbReference type="NCBI Taxonomy" id="1263051"/>
    <lineage>
        <taxon>Bacteria</taxon>
        <taxon>Bacillati</taxon>
        <taxon>Bacillota</taxon>
        <taxon>Clostridia</taxon>
        <taxon>Eubacteriales</taxon>
    </lineage>
</organism>
<name>R7A646_9FIRM</name>
<evidence type="ECO:0000256" key="1">
    <source>
        <dbReference type="SAM" id="MobiDB-lite"/>
    </source>
</evidence>
<gene>
    <name evidence="2" type="ORF">BN656_00880</name>
</gene>
<dbReference type="Proteomes" id="UP000018141">
    <property type="component" value="Unassembled WGS sequence"/>
</dbReference>
<dbReference type="EMBL" id="CBHH010000030">
    <property type="protein sequence ID" value="CDD56278.1"/>
    <property type="molecule type" value="Genomic_DNA"/>
</dbReference>
<accession>R7A646</accession>
<proteinExistence type="predicted"/>
<dbReference type="AlphaFoldDB" id="R7A646"/>
<reference evidence="2" key="1">
    <citation type="submission" date="2012-11" db="EMBL/GenBank/DDBJ databases">
        <title>Dependencies among metagenomic species, viruses, plasmids and units of genetic variation.</title>
        <authorList>
            <person name="Nielsen H.B."/>
            <person name="Almeida M."/>
            <person name="Juncker A.S."/>
            <person name="Rasmussen S."/>
            <person name="Li J."/>
            <person name="Sunagawa S."/>
            <person name="Plichta D."/>
            <person name="Gautier L."/>
            <person name="Le Chatelier E."/>
            <person name="Peletier E."/>
            <person name="Bonde I."/>
            <person name="Nielsen T."/>
            <person name="Manichanh C."/>
            <person name="Arumugam M."/>
            <person name="Batto J."/>
            <person name="Santos M.B.Q.D."/>
            <person name="Blom N."/>
            <person name="Borruel N."/>
            <person name="Burgdorf K.S."/>
            <person name="Boumezbeur F."/>
            <person name="Casellas F."/>
            <person name="Dore J."/>
            <person name="Guarner F."/>
            <person name="Hansen T."/>
            <person name="Hildebrand F."/>
            <person name="Kaas R.S."/>
            <person name="Kennedy S."/>
            <person name="Kristiansen K."/>
            <person name="Kultima J.R."/>
            <person name="Leonard P."/>
            <person name="Levenez F."/>
            <person name="Lund O."/>
            <person name="Moumen B."/>
            <person name="Le Paslier D."/>
            <person name="Pons N."/>
            <person name="Pedersen O."/>
            <person name="Prifti E."/>
            <person name="Qin J."/>
            <person name="Raes J."/>
            <person name="Tap J."/>
            <person name="Tims S."/>
            <person name="Ussery D.W."/>
            <person name="Yamada T."/>
            <person name="MetaHit consortium"/>
            <person name="Renault P."/>
            <person name="Sicheritz-Ponten T."/>
            <person name="Bork P."/>
            <person name="Wang J."/>
            <person name="Brunak S."/>
            <person name="Ehrlich S.D."/>
        </authorList>
    </citation>
    <scope>NUCLEOTIDE SEQUENCE [LARGE SCALE GENOMIC DNA]</scope>
</reference>
<comment type="caution">
    <text evidence="2">The sequence shown here is derived from an EMBL/GenBank/DDBJ whole genome shotgun (WGS) entry which is preliminary data.</text>
</comment>
<evidence type="ECO:0000313" key="2">
    <source>
        <dbReference type="EMBL" id="CDD56278.1"/>
    </source>
</evidence>
<feature type="region of interest" description="Disordered" evidence="1">
    <location>
        <begin position="61"/>
        <end position="88"/>
    </location>
</feature>
<feature type="compositionally biased region" description="Basic and acidic residues" evidence="1">
    <location>
        <begin position="66"/>
        <end position="88"/>
    </location>
</feature>